<name>A0ABM9AXT2_9BACT</name>
<evidence type="ECO:0000313" key="3">
    <source>
        <dbReference type="Proteomes" id="UP000837803"/>
    </source>
</evidence>
<accession>A0ABM9AXT2</accession>
<feature type="chain" id="PRO_5045979688" description="DUF3187 family protein" evidence="1">
    <location>
        <begin position="27"/>
        <end position="353"/>
    </location>
</feature>
<proteinExistence type="predicted"/>
<dbReference type="Proteomes" id="UP000837803">
    <property type="component" value="Unassembled WGS sequence"/>
</dbReference>
<keyword evidence="3" id="KW-1185">Reference proteome</keyword>
<keyword evidence="1" id="KW-0732">Signal</keyword>
<sequence length="353" mass="40766">MLQPLRLSFRLLLLPLFLALAPMAIAAQLTLEQGNLEALTDDLPVYSRPGVRYRSQSRGVSIRYETQPKFDWTGQDGITGGTQTVTHLEQFTFKFKVPLLNKPRTKVLLGYEWDTEKYFFDDPYVGFEDKQTLFQLLDERRLKANKLSAYVTHSWDDRFYSSGRFRISYNGDYQGLINFDGIYRTYSAAAVYGKKVDEDTEWAVGITYSNNKARQIALPFFVYNRTFNARWGLQTALPGQAYLRRNVGRRMVNTFLLGATFDSKYYAINTGSRGGFEELGQFFLRNNGIRSMLQYEHSVSRWVWVFGQAGYYIPVTTRFNPAETIDLDIETTVQGRPFFRVGLFLAPPKELIK</sequence>
<organism evidence="2 3">
    <name type="scientific">Neolewinella maritima</name>
    <dbReference type="NCBI Taxonomy" id="1383882"/>
    <lineage>
        <taxon>Bacteria</taxon>
        <taxon>Pseudomonadati</taxon>
        <taxon>Bacteroidota</taxon>
        <taxon>Saprospiria</taxon>
        <taxon>Saprospirales</taxon>
        <taxon>Lewinellaceae</taxon>
        <taxon>Neolewinella</taxon>
    </lineage>
</organism>
<evidence type="ECO:0000313" key="2">
    <source>
        <dbReference type="EMBL" id="CAH0999036.1"/>
    </source>
</evidence>
<reference evidence="2" key="1">
    <citation type="submission" date="2021-12" db="EMBL/GenBank/DDBJ databases">
        <authorList>
            <person name="Rodrigo-Torres L."/>
            <person name="Arahal R. D."/>
            <person name="Lucena T."/>
        </authorList>
    </citation>
    <scope>NUCLEOTIDE SEQUENCE</scope>
    <source>
        <strain evidence="2">CECT 8419</strain>
    </source>
</reference>
<dbReference type="RefSeq" id="WP_238749234.1">
    <property type="nucleotide sequence ID" value="NZ_CAKLPZ010000001.1"/>
</dbReference>
<dbReference type="EMBL" id="CAKLPZ010000001">
    <property type="protein sequence ID" value="CAH0999036.1"/>
    <property type="molecule type" value="Genomic_DNA"/>
</dbReference>
<protein>
    <recommendedName>
        <fullName evidence="4">DUF3187 family protein</fullName>
    </recommendedName>
</protein>
<gene>
    <name evidence="2" type="ORF">LEM8419_00331</name>
</gene>
<evidence type="ECO:0008006" key="4">
    <source>
        <dbReference type="Google" id="ProtNLM"/>
    </source>
</evidence>
<comment type="caution">
    <text evidence="2">The sequence shown here is derived from an EMBL/GenBank/DDBJ whole genome shotgun (WGS) entry which is preliminary data.</text>
</comment>
<feature type="signal peptide" evidence="1">
    <location>
        <begin position="1"/>
        <end position="26"/>
    </location>
</feature>
<evidence type="ECO:0000256" key="1">
    <source>
        <dbReference type="SAM" id="SignalP"/>
    </source>
</evidence>